<dbReference type="InterPro" id="IPR027417">
    <property type="entry name" value="P-loop_NTPase"/>
</dbReference>
<comment type="caution">
    <text evidence="3">The sequence shown here is derived from an EMBL/GenBank/DDBJ whole genome shotgun (WGS) entry which is preliminary data.</text>
</comment>
<reference evidence="3 4" key="1">
    <citation type="submission" date="2016-10" db="EMBL/GenBank/DDBJ databases">
        <title>Evaluation of Human, Veterinary and Environmental Mycobacterium chelonae Isolates by Core Genome Phylogenomic Analysis, Targeted Gene Comparison, and Anti-microbial Susceptibility Patterns: A Tale of Mistaken Identities.</title>
        <authorList>
            <person name="Fogelson S.B."/>
            <person name="Camus A.C."/>
            <person name="Lorenz W."/>
            <person name="Vasireddy R."/>
            <person name="Vasireddy S."/>
            <person name="Smith T."/>
            <person name="Brown-Elliott B.A."/>
            <person name="Wallace R.J.Jr."/>
            <person name="Hasan N.A."/>
            <person name="Reischl U."/>
            <person name="Sanchez S."/>
        </authorList>
    </citation>
    <scope>NUCLEOTIDE SEQUENCE [LARGE SCALE GENOMIC DNA]</scope>
    <source>
        <strain evidence="3 4">15515</strain>
    </source>
</reference>
<organism evidence="3 4">
    <name type="scientific">Mycobacteroides chelonae</name>
    <name type="common">Mycobacterium chelonae</name>
    <dbReference type="NCBI Taxonomy" id="1774"/>
    <lineage>
        <taxon>Bacteria</taxon>
        <taxon>Bacillati</taxon>
        <taxon>Actinomycetota</taxon>
        <taxon>Actinomycetes</taxon>
        <taxon>Mycobacteriales</taxon>
        <taxon>Mycobacteriaceae</taxon>
        <taxon>Mycobacteroides</taxon>
    </lineage>
</organism>
<dbReference type="PANTHER" id="PTHR43392">
    <property type="entry name" value="AAA-TYPE ATPASE FAMILY PROTEIN / ANKYRIN REPEAT FAMILY PROTEIN"/>
    <property type="match status" value="1"/>
</dbReference>
<sequence>MNEAEEVPSIEGQLDELRDAVVADGLMLERGLRVRPNFRHLVFCDPGGVEAIAIARQVGEIYSNSGMLDHGNVREVHVSDLLGGNVQETEAKTRAVIAGALGGVLYLRDPYALVSGTANNGFGLVVVNNLLVHMEIDAGRLVVIIAGVFEEIEKFLDHSDGLRPRFDRAIYLSPSKESTRRKERRARIG</sequence>
<evidence type="ECO:0000256" key="1">
    <source>
        <dbReference type="ARBA" id="ARBA00022741"/>
    </source>
</evidence>
<dbReference type="EMBL" id="MLIQ01000042">
    <property type="protein sequence ID" value="OHU47321.1"/>
    <property type="molecule type" value="Genomic_DNA"/>
</dbReference>
<dbReference type="InterPro" id="IPR000641">
    <property type="entry name" value="CbxX/CfxQ"/>
</dbReference>
<dbReference type="PANTHER" id="PTHR43392:SF2">
    <property type="entry name" value="AAA-TYPE ATPASE FAMILY PROTEIN _ ANKYRIN REPEAT FAMILY PROTEIN"/>
    <property type="match status" value="1"/>
</dbReference>
<dbReference type="Gene3D" id="3.40.50.300">
    <property type="entry name" value="P-loop containing nucleotide triphosphate hydrolases"/>
    <property type="match status" value="1"/>
</dbReference>
<protein>
    <submittedName>
        <fullName evidence="3">Uncharacterized protein</fullName>
    </submittedName>
</protein>
<dbReference type="GO" id="GO:0016887">
    <property type="term" value="F:ATP hydrolysis activity"/>
    <property type="evidence" value="ECO:0007669"/>
    <property type="project" value="TreeGrafter"/>
</dbReference>
<dbReference type="GO" id="GO:0005524">
    <property type="term" value="F:ATP binding"/>
    <property type="evidence" value="ECO:0007669"/>
    <property type="project" value="UniProtKB-KW"/>
</dbReference>
<name>A0A1S1LGB1_MYCCH</name>
<dbReference type="Proteomes" id="UP000180043">
    <property type="component" value="Unassembled WGS sequence"/>
</dbReference>
<accession>A0A1S1LGB1</accession>
<dbReference type="PRINTS" id="PR00819">
    <property type="entry name" value="CBXCFQXSUPER"/>
</dbReference>
<keyword evidence="2" id="KW-0067">ATP-binding</keyword>
<dbReference type="InterPro" id="IPR050773">
    <property type="entry name" value="CbxX/CfxQ_RuBisCO_ESX"/>
</dbReference>
<proteinExistence type="predicted"/>
<dbReference type="AlphaFoldDB" id="A0A1S1LGB1"/>
<evidence type="ECO:0000313" key="3">
    <source>
        <dbReference type="EMBL" id="OHU47321.1"/>
    </source>
</evidence>
<keyword evidence="1" id="KW-0547">Nucleotide-binding</keyword>
<evidence type="ECO:0000256" key="2">
    <source>
        <dbReference type="ARBA" id="ARBA00022840"/>
    </source>
</evidence>
<gene>
    <name evidence="3" type="ORF">BKG82_27095</name>
</gene>
<evidence type="ECO:0000313" key="4">
    <source>
        <dbReference type="Proteomes" id="UP000180043"/>
    </source>
</evidence>
<dbReference type="RefSeq" id="WP_070947940.1">
    <property type="nucleotide sequence ID" value="NZ_MLIQ01000042.1"/>
</dbReference>
<dbReference type="SUPFAM" id="SSF52540">
    <property type="entry name" value="P-loop containing nucleoside triphosphate hydrolases"/>
    <property type="match status" value="1"/>
</dbReference>